<organism evidence="3 4">
    <name type="scientific">Pseudomonas rhizosphaerae</name>
    <dbReference type="NCBI Taxonomy" id="216142"/>
    <lineage>
        <taxon>Bacteria</taxon>
        <taxon>Pseudomonadati</taxon>
        <taxon>Pseudomonadota</taxon>
        <taxon>Gammaproteobacteria</taxon>
        <taxon>Pseudomonadales</taxon>
        <taxon>Pseudomonadaceae</taxon>
        <taxon>Pseudomonas</taxon>
    </lineage>
</organism>
<dbReference type="InterPro" id="IPR050879">
    <property type="entry name" value="Acyltransferase_3"/>
</dbReference>
<dbReference type="RefSeq" id="WP_043192438.1">
    <property type="nucleotide sequence ID" value="NZ_CP009533.1"/>
</dbReference>
<dbReference type="PANTHER" id="PTHR23028">
    <property type="entry name" value="ACETYLTRANSFERASE"/>
    <property type="match status" value="1"/>
</dbReference>
<dbReference type="GO" id="GO:0000271">
    <property type="term" value="P:polysaccharide biosynthetic process"/>
    <property type="evidence" value="ECO:0007669"/>
    <property type="project" value="TreeGrafter"/>
</dbReference>
<evidence type="ECO:0000313" key="3">
    <source>
        <dbReference type="EMBL" id="AIS19218.1"/>
    </source>
</evidence>
<protein>
    <recommendedName>
        <fullName evidence="2">Acyltransferase 3 domain-containing protein</fullName>
    </recommendedName>
</protein>
<keyword evidence="1" id="KW-0472">Membrane</keyword>
<feature type="transmembrane region" description="Helical" evidence="1">
    <location>
        <begin position="241"/>
        <end position="259"/>
    </location>
</feature>
<keyword evidence="1" id="KW-0812">Transmembrane</keyword>
<gene>
    <name evidence="3" type="ORF">LT40_18185</name>
</gene>
<feature type="domain" description="Acyltransferase 3" evidence="2">
    <location>
        <begin position="5"/>
        <end position="315"/>
    </location>
</feature>
<sequence>MTRLGYLDALRGIAALLVVVCHLWQPLLGPGALPYFWLDIGKLGVIWFFLLSGVVIPFSLHPGPGGARRFIVSRVLRLYPAYWLSLALYISMLALTGETLPTWQRVVANITMLQAAMGVEDVMGLYWTLFIEWLFYALCLGLMLIGRLRSTGFRAACALALLAAAVGMGMMRMLLERKLPVALPLGLSLMLFGSIWRDCLLGQADAQVRRCVKGLLLAYAVALPPTFYAAYGFDAGNGEYWFRYCFTYLLAISSFMLLTQRIRLHQPLLLWLGTISYSLYLLHPSMELLCRYLLGVPGRSLSVTLLATALSLLAAHVSYRLVELPFIQLSKRLNARARPSAPLIPELQVPYENSNRP</sequence>
<feature type="transmembrane region" description="Helical" evidence="1">
    <location>
        <begin position="181"/>
        <end position="199"/>
    </location>
</feature>
<feature type="transmembrane region" description="Helical" evidence="1">
    <location>
        <begin position="266"/>
        <end position="283"/>
    </location>
</feature>
<dbReference type="OrthoDB" id="9767863at2"/>
<evidence type="ECO:0000313" key="4">
    <source>
        <dbReference type="Proteomes" id="UP000029499"/>
    </source>
</evidence>
<accession>A0A089YRY5</accession>
<feature type="transmembrane region" description="Helical" evidence="1">
    <location>
        <begin position="157"/>
        <end position="175"/>
    </location>
</feature>
<dbReference type="Pfam" id="PF01757">
    <property type="entry name" value="Acyl_transf_3"/>
    <property type="match status" value="1"/>
</dbReference>
<evidence type="ECO:0000256" key="1">
    <source>
        <dbReference type="SAM" id="Phobius"/>
    </source>
</evidence>
<feature type="transmembrane region" description="Helical" evidence="1">
    <location>
        <begin position="124"/>
        <end position="145"/>
    </location>
</feature>
<dbReference type="InterPro" id="IPR002656">
    <property type="entry name" value="Acyl_transf_3_dom"/>
</dbReference>
<keyword evidence="1" id="KW-1133">Transmembrane helix</keyword>
<feature type="transmembrane region" description="Helical" evidence="1">
    <location>
        <begin position="43"/>
        <end position="60"/>
    </location>
</feature>
<feature type="transmembrane region" description="Helical" evidence="1">
    <location>
        <begin position="211"/>
        <end position="229"/>
    </location>
</feature>
<dbReference type="STRING" id="216142.LT40_18185"/>
<dbReference type="HOGENOM" id="CLU_005679_2_0_6"/>
<dbReference type="eggNOG" id="COG1835">
    <property type="taxonomic scope" value="Bacteria"/>
</dbReference>
<dbReference type="GO" id="GO:0016020">
    <property type="term" value="C:membrane"/>
    <property type="evidence" value="ECO:0007669"/>
    <property type="project" value="TreeGrafter"/>
</dbReference>
<dbReference type="EMBL" id="CP009533">
    <property type="protein sequence ID" value="AIS19218.1"/>
    <property type="molecule type" value="Genomic_DNA"/>
</dbReference>
<keyword evidence="4" id="KW-1185">Reference proteome</keyword>
<dbReference type="Proteomes" id="UP000029499">
    <property type="component" value="Chromosome"/>
</dbReference>
<proteinExistence type="predicted"/>
<name>A0A089YRY5_9PSED</name>
<dbReference type="PANTHER" id="PTHR23028:SF53">
    <property type="entry name" value="ACYL_TRANSF_3 DOMAIN-CONTAINING PROTEIN"/>
    <property type="match status" value="1"/>
</dbReference>
<dbReference type="GO" id="GO:0016747">
    <property type="term" value="F:acyltransferase activity, transferring groups other than amino-acyl groups"/>
    <property type="evidence" value="ECO:0007669"/>
    <property type="project" value="InterPro"/>
</dbReference>
<reference evidence="3 4" key="1">
    <citation type="journal article" date="2015" name="J. Biotechnol.">
        <title>Complete genome sequence of Pseudomonas rhizosphaerae IH5T (=DSM 16299T), a phosphate-solubilizing rhizobacterium for bacterial biofertilizer.</title>
        <authorList>
            <person name="Kwak Y."/>
            <person name="Jung B.K."/>
            <person name="Shin J.H."/>
        </authorList>
    </citation>
    <scope>NUCLEOTIDE SEQUENCE [LARGE SCALE GENOMIC DNA]</scope>
    <source>
        <strain evidence="3">DSM 16299</strain>
    </source>
</reference>
<feature type="transmembrane region" description="Helical" evidence="1">
    <location>
        <begin position="303"/>
        <end position="322"/>
    </location>
</feature>
<feature type="transmembrane region" description="Helical" evidence="1">
    <location>
        <begin position="81"/>
        <end position="104"/>
    </location>
</feature>
<evidence type="ECO:0000259" key="2">
    <source>
        <dbReference type="Pfam" id="PF01757"/>
    </source>
</evidence>
<feature type="transmembrane region" description="Helical" evidence="1">
    <location>
        <begin position="12"/>
        <end position="37"/>
    </location>
</feature>
<dbReference type="KEGG" id="prh:LT40_18185"/>
<dbReference type="AlphaFoldDB" id="A0A089YRY5"/>